<sequence>MSAEQTLASRTFASLPELLAFLVPSLTHHDLLQCIQVCRFWNQVFIPHLWRSIDDSTFSWPRFLEEQRSNSNSTNKEDETLIRHIFRGFLKEQGNNNSTNKEDDTLIRHIFQKYGRFIQHLDLRNGDMINAATSAGAVSSQLCTLSIYRSVSDRYRAAALSTDSENYKTLVESVLTLALQNQTTLTTLRMDQSLRPRNSIASSCEPTSITSIMYDTLGKLSRLTELEINDVAADFNRILEAAPQLEMLRAPGRFQLMSHNGQLLHRTFTGGSLREVELVHETGMRCVFSLLRHLPNLETLLLSGGFDQESFENDHAAAEEAKAVMENMPSLSLRRLCLRRRGFMDYRNLMAILPWVPELREFVCESLQLRTSQILAEHCRNLEVVRELDTFGMDNDPRAVPRATDIVVPLLTGCPSLRVLDTAAHRIVGDSFMNCEMVCLELETFRCQIVGMYWLDEVNSSVLNRLLSVSSESNDDDDGGPAGRAATTTPAEEMALLDEVYRNQERHRKVYKQFSTMTKLRELELGQEWRSITGHLDMRTDGEDDEYDDVFDEPDDGYYAKYASPIDGTLDLTLISGFNQLMTLKDLEVFGFEGVDHRMDKVELDWMAVNWPKLKVMRGIHVDIFPRVEPDAKRKELREYMQMLRPDVVHETLYRL</sequence>
<dbReference type="Proteomes" id="UP000707451">
    <property type="component" value="Unassembled WGS sequence"/>
</dbReference>
<dbReference type="SUPFAM" id="SSF81383">
    <property type="entry name" value="F-box domain"/>
    <property type="match status" value="1"/>
</dbReference>
<organism evidence="3 4">
    <name type="scientific">Linnemannia hyalina</name>
    <dbReference type="NCBI Taxonomy" id="64524"/>
    <lineage>
        <taxon>Eukaryota</taxon>
        <taxon>Fungi</taxon>
        <taxon>Fungi incertae sedis</taxon>
        <taxon>Mucoromycota</taxon>
        <taxon>Mortierellomycotina</taxon>
        <taxon>Mortierellomycetes</taxon>
        <taxon>Mortierellales</taxon>
        <taxon>Mortierellaceae</taxon>
        <taxon>Linnemannia</taxon>
    </lineage>
</organism>
<comment type="caution">
    <text evidence="3">The sequence shown here is derived from an EMBL/GenBank/DDBJ whole genome shotgun (WGS) entry which is preliminary data.</text>
</comment>
<evidence type="ECO:0000256" key="1">
    <source>
        <dbReference type="SAM" id="MobiDB-lite"/>
    </source>
</evidence>
<keyword evidence="4" id="KW-1185">Reference proteome</keyword>
<proteinExistence type="predicted"/>
<dbReference type="EMBL" id="JAHRHY010000012">
    <property type="protein sequence ID" value="KAG9065002.1"/>
    <property type="molecule type" value="Genomic_DNA"/>
</dbReference>
<dbReference type="InterPro" id="IPR001810">
    <property type="entry name" value="F-box_dom"/>
</dbReference>
<dbReference type="SUPFAM" id="SSF52047">
    <property type="entry name" value="RNI-like"/>
    <property type="match status" value="1"/>
</dbReference>
<evidence type="ECO:0000259" key="2">
    <source>
        <dbReference type="Pfam" id="PF12937"/>
    </source>
</evidence>
<reference evidence="3" key="1">
    <citation type="submission" date="2021-06" db="EMBL/GenBank/DDBJ databases">
        <title>Genome Sequence of Mortierella hyaline Strain SCG-10, a Cold-Adapted, Nitrate-Reducing Fungus Isolated from Soil in Minnesota, USA.</title>
        <authorList>
            <person name="Aldossari N."/>
        </authorList>
    </citation>
    <scope>NUCLEOTIDE SEQUENCE</scope>
    <source>
        <strain evidence="3">SCG-10</strain>
    </source>
</reference>
<name>A0A9P7XQU2_9FUNG</name>
<evidence type="ECO:0000313" key="3">
    <source>
        <dbReference type="EMBL" id="KAG9065002.1"/>
    </source>
</evidence>
<dbReference type="Gene3D" id="3.80.10.10">
    <property type="entry name" value="Ribonuclease Inhibitor"/>
    <property type="match status" value="1"/>
</dbReference>
<dbReference type="Pfam" id="PF12937">
    <property type="entry name" value="F-box-like"/>
    <property type="match status" value="1"/>
</dbReference>
<dbReference type="InterPro" id="IPR036047">
    <property type="entry name" value="F-box-like_dom_sf"/>
</dbReference>
<gene>
    <name evidence="3" type="ORF">KI688_002321</name>
</gene>
<dbReference type="InterPro" id="IPR032675">
    <property type="entry name" value="LRR_dom_sf"/>
</dbReference>
<feature type="region of interest" description="Disordered" evidence="1">
    <location>
        <begin position="470"/>
        <end position="489"/>
    </location>
</feature>
<accession>A0A9P7XQU2</accession>
<protein>
    <recommendedName>
        <fullName evidence="2">F-box domain-containing protein</fullName>
    </recommendedName>
</protein>
<feature type="domain" description="F-box" evidence="2">
    <location>
        <begin position="14"/>
        <end position="54"/>
    </location>
</feature>
<dbReference type="AlphaFoldDB" id="A0A9P7XQU2"/>
<evidence type="ECO:0000313" key="4">
    <source>
        <dbReference type="Proteomes" id="UP000707451"/>
    </source>
</evidence>
<dbReference type="OrthoDB" id="2427263at2759"/>